<proteinExistence type="predicted"/>
<dbReference type="Pfam" id="PF05975">
    <property type="entry name" value="EcsB"/>
    <property type="match status" value="1"/>
</dbReference>
<evidence type="ECO:0000256" key="1">
    <source>
        <dbReference type="SAM" id="Phobius"/>
    </source>
</evidence>
<dbReference type="EMBL" id="BMJD01000029">
    <property type="protein sequence ID" value="GGB51638.1"/>
    <property type="molecule type" value="Genomic_DNA"/>
</dbReference>
<feature type="transmembrane region" description="Helical" evidence="1">
    <location>
        <begin position="58"/>
        <end position="76"/>
    </location>
</feature>
<sequence length="403" mass="47247">MFDSHAFFKKRFSAHLKETNRYLKYIFNGHLAFAMLFFIAAAAYYYQQWLAGLPANFPTAWIIGITLGLLVSYSPARTLLQEPDLIFLIAAEHKMGAYFRNSLIYSFVIQLYVILLIVAAFGPLYFASYPDRSGSLYLITIAVVLIFKVWNLLANWWMLKVRDPGIRRIDTLARVLLNCAVFYFFVNGNMIPAAVATVLFIVVFLYDLSVSRKQAGIVWDLLVEKDQNRMQFFYRIANMFTDVPHLKNRVKRRQWLVSVVDRVPFLQKFTFDYLYRITFVRSGDYLGMYLRLIIIGGIVIYFVPNSWIRIIFALLFLYLSSFQMMTLYQHHRTVIWLDLYPVPIQRRQQAVLKWLYLLTFVQTFIYAVLFLVLDDYLGFVLTIAGGSIFNYLFITGYVKQKLT</sequence>
<feature type="transmembrane region" description="Helical" evidence="1">
    <location>
        <begin position="136"/>
        <end position="157"/>
    </location>
</feature>
<keyword evidence="1" id="KW-0812">Transmembrane</keyword>
<feature type="transmembrane region" description="Helical" evidence="1">
    <location>
        <begin position="25"/>
        <end position="46"/>
    </location>
</feature>
<comment type="caution">
    <text evidence="2">The sequence shown here is derived from an EMBL/GenBank/DDBJ whole genome shotgun (WGS) entry which is preliminary data.</text>
</comment>
<keyword evidence="1" id="KW-0472">Membrane</keyword>
<dbReference type="AlphaFoldDB" id="A0A9W5TZK3"/>
<feature type="transmembrane region" description="Helical" evidence="1">
    <location>
        <begin position="285"/>
        <end position="304"/>
    </location>
</feature>
<accession>A0A9W5TZK3</accession>
<organism evidence="2 3">
    <name type="scientific">Lentibacillus populi</name>
    <dbReference type="NCBI Taxonomy" id="1827502"/>
    <lineage>
        <taxon>Bacteria</taxon>
        <taxon>Bacillati</taxon>
        <taxon>Bacillota</taxon>
        <taxon>Bacilli</taxon>
        <taxon>Bacillales</taxon>
        <taxon>Bacillaceae</taxon>
        <taxon>Lentibacillus</taxon>
    </lineage>
</organism>
<keyword evidence="1" id="KW-1133">Transmembrane helix</keyword>
<name>A0A9W5TZK3_9BACI</name>
<feature type="transmembrane region" description="Helical" evidence="1">
    <location>
        <begin position="379"/>
        <end position="398"/>
    </location>
</feature>
<feature type="transmembrane region" description="Helical" evidence="1">
    <location>
        <begin position="103"/>
        <end position="124"/>
    </location>
</feature>
<dbReference type="PIRSF" id="PIRSF037259">
    <property type="entry name" value="EcsB_ABC"/>
    <property type="match status" value="1"/>
</dbReference>
<evidence type="ECO:0000313" key="2">
    <source>
        <dbReference type="EMBL" id="GGB51638.1"/>
    </source>
</evidence>
<dbReference type="Proteomes" id="UP000621492">
    <property type="component" value="Unassembled WGS sequence"/>
</dbReference>
<gene>
    <name evidence="2" type="primary">ecsB</name>
    <name evidence="2" type="ORF">GCM10011409_31510</name>
</gene>
<reference evidence="2" key="1">
    <citation type="journal article" date="2014" name="Int. J. Syst. Evol. Microbiol.">
        <title>Complete genome sequence of Corynebacterium casei LMG S-19264T (=DSM 44701T), isolated from a smear-ripened cheese.</title>
        <authorList>
            <consortium name="US DOE Joint Genome Institute (JGI-PGF)"/>
            <person name="Walter F."/>
            <person name="Albersmeier A."/>
            <person name="Kalinowski J."/>
            <person name="Ruckert C."/>
        </authorList>
    </citation>
    <scope>NUCLEOTIDE SEQUENCE</scope>
    <source>
        <strain evidence="2">CGMCC 1.15454</strain>
    </source>
</reference>
<protein>
    <submittedName>
        <fullName evidence="2">ABC transporter permease</fullName>
    </submittedName>
</protein>
<dbReference type="GO" id="GO:0016020">
    <property type="term" value="C:membrane"/>
    <property type="evidence" value="ECO:0007669"/>
    <property type="project" value="InterPro"/>
</dbReference>
<dbReference type="RefSeq" id="WP_088049671.1">
    <property type="nucleotide sequence ID" value="NZ_BMJD01000029.1"/>
</dbReference>
<evidence type="ECO:0000313" key="3">
    <source>
        <dbReference type="Proteomes" id="UP000621492"/>
    </source>
</evidence>
<feature type="transmembrane region" description="Helical" evidence="1">
    <location>
        <begin position="354"/>
        <end position="373"/>
    </location>
</feature>
<reference evidence="2" key="2">
    <citation type="submission" date="2020-09" db="EMBL/GenBank/DDBJ databases">
        <authorList>
            <person name="Sun Q."/>
            <person name="Zhou Y."/>
        </authorList>
    </citation>
    <scope>NUCLEOTIDE SEQUENCE</scope>
    <source>
        <strain evidence="2">CGMCC 1.15454</strain>
    </source>
</reference>
<dbReference type="InterPro" id="IPR010288">
    <property type="entry name" value="EcsB_ABC"/>
</dbReference>
<keyword evidence="3" id="KW-1185">Reference proteome</keyword>
<feature type="transmembrane region" description="Helical" evidence="1">
    <location>
        <begin position="191"/>
        <end position="208"/>
    </location>
</feature>